<comment type="caution">
    <text evidence="4">The sequence shown here is derived from an EMBL/GenBank/DDBJ whole genome shotgun (WGS) entry which is preliminary data.</text>
</comment>
<dbReference type="InterPro" id="IPR047057">
    <property type="entry name" value="MerR_fam"/>
</dbReference>
<dbReference type="PANTHER" id="PTHR30204:SF58">
    <property type="entry name" value="HTH-TYPE TRANSCRIPTIONAL REGULATOR YFMP"/>
    <property type="match status" value="1"/>
</dbReference>
<dbReference type="InterPro" id="IPR000551">
    <property type="entry name" value="MerR-type_HTH_dom"/>
</dbReference>
<dbReference type="AlphaFoldDB" id="A0A9W6CL81"/>
<dbReference type="PANTHER" id="PTHR30204">
    <property type="entry name" value="REDOX-CYCLING DRUG-SENSING TRANSCRIPTIONAL ACTIVATOR SOXR"/>
    <property type="match status" value="1"/>
</dbReference>
<gene>
    <name evidence="4" type="ORF">XFLAVUS301_14960</name>
</gene>
<dbReference type="CDD" id="cd04776">
    <property type="entry name" value="HTH_GnyR"/>
    <property type="match status" value="1"/>
</dbReference>
<reference evidence="4" key="1">
    <citation type="submission" date="2022-12" db="EMBL/GenBank/DDBJ databases">
        <title>Reference genome sequencing for broad-spectrum identification of bacterial and archaeal isolates by mass spectrometry.</title>
        <authorList>
            <person name="Sekiguchi Y."/>
            <person name="Tourlousse D.M."/>
        </authorList>
    </citation>
    <scope>NUCLEOTIDE SEQUENCE</scope>
    <source>
        <strain evidence="4">301</strain>
    </source>
</reference>
<feature type="coiled-coil region" evidence="2">
    <location>
        <begin position="92"/>
        <end position="129"/>
    </location>
</feature>
<name>A0A9W6CL81_XANFL</name>
<evidence type="ECO:0000256" key="1">
    <source>
        <dbReference type="ARBA" id="ARBA00023125"/>
    </source>
</evidence>
<dbReference type="SUPFAM" id="SSF46955">
    <property type="entry name" value="Putative DNA-binding domain"/>
    <property type="match status" value="1"/>
</dbReference>
<organism evidence="4 5">
    <name type="scientific">Xanthobacter flavus</name>
    <dbReference type="NCBI Taxonomy" id="281"/>
    <lineage>
        <taxon>Bacteria</taxon>
        <taxon>Pseudomonadati</taxon>
        <taxon>Pseudomonadota</taxon>
        <taxon>Alphaproteobacteria</taxon>
        <taxon>Hyphomicrobiales</taxon>
        <taxon>Xanthobacteraceae</taxon>
        <taxon>Xanthobacter</taxon>
    </lineage>
</organism>
<dbReference type="InterPro" id="IPR009061">
    <property type="entry name" value="DNA-bd_dom_put_sf"/>
</dbReference>
<evidence type="ECO:0000256" key="2">
    <source>
        <dbReference type="SAM" id="Coils"/>
    </source>
</evidence>
<sequence>MASSGKRGGASALTDTFFTVTQLARDLSVTPRTIRFYEDKGLITPRRAGTMRVYTKRDRARMALILRGKRLGFSLREIKDYLDLYDLDPSQSEQIRLLLKKVQDRLEMLEDQRLALEETIIELKDIEEQALSALASSETGDQKAAG</sequence>
<evidence type="ECO:0000259" key="3">
    <source>
        <dbReference type="PROSITE" id="PS50937"/>
    </source>
</evidence>
<accession>A0A9W6CL81</accession>
<dbReference type="EMBL" id="BSDO01000002">
    <property type="protein sequence ID" value="GLI21822.1"/>
    <property type="molecule type" value="Genomic_DNA"/>
</dbReference>
<keyword evidence="2" id="KW-0175">Coiled coil</keyword>
<dbReference type="Proteomes" id="UP001144397">
    <property type="component" value="Unassembled WGS sequence"/>
</dbReference>
<evidence type="ECO:0000313" key="4">
    <source>
        <dbReference type="EMBL" id="GLI21822.1"/>
    </source>
</evidence>
<proteinExistence type="predicted"/>
<feature type="domain" description="HTH merR-type" evidence="3">
    <location>
        <begin position="17"/>
        <end position="84"/>
    </location>
</feature>
<dbReference type="Pfam" id="PF13411">
    <property type="entry name" value="MerR_1"/>
    <property type="match status" value="1"/>
</dbReference>
<dbReference type="GO" id="GO:0003700">
    <property type="term" value="F:DNA-binding transcription factor activity"/>
    <property type="evidence" value="ECO:0007669"/>
    <property type="project" value="InterPro"/>
</dbReference>
<dbReference type="RefSeq" id="WP_169120880.1">
    <property type="nucleotide sequence ID" value="NZ_JBAFUK010000001.1"/>
</dbReference>
<dbReference type="Gene3D" id="1.10.1660.10">
    <property type="match status" value="1"/>
</dbReference>
<dbReference type="PROSITE" id="PS50937">
    <property type="entry name" value="HTH_MERR_2"/>
    <property type="match status" value="1"/>
</dbReference>
<protein>
    <submittedName>
        <fullName evidence="4">MerR family transcriptional regulator</fullName>
    </submittedName>
</protein>
<evidence type="ECO:0000313" key="5">
    <source>
        <dbReference type="Proteomes" id="UP001144397"/>
    </source>
</evidence>
<keyword evidence="1" id="KW-0238">DNA-binding</keyword>
<dbReference type="SMART" id="SM00422">
    <property type="entry name" value="HTH_MERR"/>
    <property type="match status" value="1"/>
</dbReference>
<dbReference type="GO" id="GO:0003677">
    <property type="term" value="F:DNA binding"/>
    <property type="evidence" value="ECO:0007669"/>
    <property type="project" value="UniProtKB-KW"/>
</dbReference>